<dbReference type="InterPro" id="IPR002347">
    <property type="entry name" value="SDR_fam"/>
</dbReference>
<dbReference type="GO" id="GO:0030497">
    <property type="term" value="P:fatty acid elongation"/>
    <property type="evidence" value="ECO:0007669"/>
    <property type="project" value="TreeGrafter"/>
</dbReference>
<dbReference type="InterPro" id="IPR036291">
    <property type="entry name" value="NAD(P)-bd_dom_sf"/>
</dbReference>
<dbReference type="InterPro" id="IPR020904">
    <property type="entry name" value="Sc_DH/Rdtase_CS"/>
</dbReference>
<dbReference type="RefSeq" id="WP_149300725.1">
    <property type="nucleotide sequence ID" value="NZ_VTWH01000003.1"/>
</dbReference>
<reference evidence="2 3" key="1">
    <citation type="submission" date="2019-08" db="EMBL/GenBank/DDBJ databases">
        <title>Aureimonas fodiniaquatilis sp. nov., isolated from a coal mine wastewater.</title>
        <authorList>
            <person name="Kim W."/>
        </authorList>
    </citation>
    <scope>NUCLEOTIDE SEQUENCE [LARGE SCALE GENOMIC DNA]</scope>
    <source>
        <strain evidence="2 3">CAU 1482</strain>
    </source>
</reference>
<dbReference type="OrthoDB" id="517007at2"/>
<dbReference type="Proteomes" id="UP000324738">
    <property type="component" value="Unassembled WGS sequence"/>
</dbReference>
<name>A0A5B0DW70_9HYPH</name>
<dbReference type="EMBL" id="VTWH01000003">
    <property type="protein sequence ID" value="KAA0969439.1"/>
    <property type="molecule type" value="Genomic_DNA"/>
</dbReference>
<comment type="caution">
    <text evidence="2">The sequence shown here is derived from an EMBL/GenBank/DDBJ whole genome shotgun (WGS) entry which is preliminary data.</text>
</comment>
<dbReference type="CDD" id="cd05233">
    <property type="entry name" value="SDR_c"/>
    <property type="match status" value="1"/>
</dbReference>
<evidence type="ECO:0000313" key="3">
    <source>
        <dbReference type="Proteomes" id="UP000324738"/>
    </source>
</evidence>
<proteinExistence type="inferred from homology"/>
<protein>
    <submittedName>
        <fullName evidence="2">SDR family oxidoreductase</fullName>
    </submittedName>
</protein>
<accession>A0A5B0DW70</accession>
<dbReference type="Pfam" id="PF13561">
    <property type="entry name" value="adh_short_C2"/>
    <property type="match status" value="1"/>
</dbReference>
<comment type="similarity">
    <text evidence="1">Belongs to the short-chain dehydrogenases/reductases (SDR) family.</text>
</comment>
<dbReference type="PROSITE" id="PS00061">
    <property type="entry name" value="ADH_SHORT"/>
    <property type="match status" value="1"/>
</dbReference>
<dbReference type="AlphaFoldDB" id="A0A5B0DW70"/>
<dbReference type="FunFam" id="3.40.50.720:FF:000084">
    <property type="entry name" value="Short-chain dehydrogenase reductase"/>
    <property type="match status" value="1"/>
</dbReference>
<dbReference type="PANTHER" id="PTHR42760:SF40">
    <property type="entry name" value="3-OXOACYL-[ACYL-CARRIER-PROTEIN] REDUCTASE, CHLOROPLASTIC"/>
    <property type="match status" value="1"/>
</dbReference>
<sequence length="230" mass="24027">MTKTAIITGGGTGIGLATSRHLLADGWHVIAGGIDNEDDLPEGIEFIKTDVTSEIDLAALVGRADRVDALINCAGIIRQMREWEVDQFRAVMDVNLTASLAASNAARDKLIAAQGVIVNLASMWSWFGSARSPAYAASKGGIVALTRSLAVALGPKGVRANAIAPGWVNTRMGAGAKNDPAREPAITARIPLGRWAEPEEIAEVIGFLVSPAARYINGALIPIDGGYSIA</sequence>
<dbReference type="Gene3D" id="3.40.50.720">
    <property type="entry name" value="NAD(P)-binding Rossmann-like Domain"/>
    <property type="match status" value="1"/>
</dbReference>
<gene>
    <name evidence="2" type="ORF">FPY71_12900</name>
</gene>
<dbReference type="SUPFAM" id="SSF51735">
    <property type="entry name" value="NAD(P)-binding Rossmann-fold domains"/>
    <property type="match status" value="1"/>
</dbReference>
<evidence type="ECO:0000256" key="1">
    <source>
        <dbReference type="ARBA" id="ARBA00006484"/>
    </source>
</evidence>
<dbReference type="PRINTS" id="PR00081">
    <property type="entry name" value="GDHRDH"/>
</dbReference>
<organism evidence="2 3">
    <name type="scientific">Aureimonas fodinaquatilis</name>
    <dbReference type="NCBI Taxonomy" id="2565783"/>
    <lineage>
        <taxon>Bacteria</taxon>
        <taxon>Pseudomonadati</taxon>
        <taxon>Pseudomonadota</taxon>
        <taxon>Alphaproteobacteria</taxon>
        <taxon>Hyphomicrobiales</taxon>
        <taxon>Aurantimonadaceae</taxon>
        <taxon>Aureimonas</taxon>
    </lineage>
</organism>
<dbReference type="PRINTS" id="PR00080">
    <property type="entry name" value="SDRFAMILY"/>
</dbReference>
<evidence type="ECO:0000313" key="2">
    <source>
        <dbReference type="EMBL" id="KAA0969439.1"/>
    </source>
</evidence>
<dbReference type="PANTHER" id="PTHR42760">
    <property type="entry name" value="SHORT-CHAIN DEHYDROGENASES/REDUCTASES FAMILY MEMBER"/>
    <property type="match status" value="1"/>
</dbReference>
<keyword evidence="3" id="KW-1185">Reference proteome</keyword>
<dbReference type="GO" id="GO:0016616">
    <property type="term" value="F:oxidoreductase activity, acting on the CH-OH group of donors, NAD or NADP as acceptor"/>
    <property type="evidence" value="ECO:0007669"/>
    <property type="project" value="TreeGrafter"/>
</dbReference>